<dbReference type="InterPro" id="IPR023996">
    <property type="entry name" value="TonB-dep_OMP_SusC/RagA"/>
</dbReference>
<keyword evidence="5 7" id="KW-0472">Membrane</keyword>
<dbReference type="InterPro" id="IPR037066">
    <property type="entry name" value="Plug_dom_sf"/>
</dbReference>
<dbReference type="EMBL" id="SNYV01000004">
    <property type="protein sequence ID" value="TDQ81303.1"/>
    <property type="molecule type" value="Genomic_DNA"/>
</dbReference>
<keyword evidence="4 7" id="KW-0812">Transmembrane</keyword>
<keyword evidence="6 7" id="KW-0998">Cell outer membrane</keyword>
<dbReference type="InterPro" id="IPR023997">
    <property type="entry name" value="TonB-dep_OMP_SusC/RagA_CS"/>
</dbReference>
<evidence type="ECO:0000259" key="8">
    <source>
        <dbReference type="Pfam" id="PF07715"/>
    </source>
</evidence>
<evidence type="ECO:0000256" key="1">
    <source>
        <dbReference type="ARBA" id="ARBA00004571"/>
    </source>
</evidence>
<dbReference type="PROSITE" id="PS52016">
    <property type="entry name" value="TONB_DEPENDENT_REC_3"/>
    <property type="match status" value="1"/>
</dbReference>
<dbReference type="Gene3D" id="2.40.170.20">
    <property type="entry name" value="TonB-dependent receptor, beta-barrel domain"/>
    <property type="match status" value="1"/>
</dbReference>
<dbReference type="RefSeq" id="WP_133582832.1">
    <property type="nucleotide sequence ID" value="NZ_SNYV01000004.1"/>
</dbReference>
<evidence type="ECO:0000256" key="3">
    <source>
        <dbReference type="ARBA" id="ARBA00022452"/>
    </source>
</evidence>
<reference evidence="9 10" key="1">
    <citation type="submission" date="2019-03" db="EMBL/GenBank/DDBJ databases">
        <title>Genomic Encyclopedia of Archaeal and Bacterial Type Strains, Phase II (KMG-II): from individual species to whole genera.</title>
        <authorList>
            <person name="Goeker M."/>
        </authorList>
    </citation>
    <scope>NUCLEOTIDE SEQUENCE [LARGE SCALE GENOMIC DNA]</scope>
    <source>
        <strain evidence="9 10">DSM 28353</strain>
    </source>
</reference>
<keyword evidence="3 7" id="KW-1134">Transmembrane beta strand</keyword>
<dbReference type="AlphaFoldDB" id="A0A4R6WRS4"/>
<evidence type="ECO:0000256" key="6">
    <source>
        <dbReference type="ARBA" id="ARBA00023237"/>
    </source>
</evidence>
<dbReference type="OrthoDB" id="9768177at2"/>
<evidence type="ECO:0000256" key="4">
    <source>
        <dbReference type="ARBA" id="ARBA00022692"/>
    </source>
</evidence>
<sequence length="1015" mass="112888">MNFRSLLTISLLFLSGIPLRTIGQEKNITVTVKDEKTNELIRGATLTDATHSQSYISDQSGRIYLPASSSMSRIVVSMLGYQTEQLVLKEGKSEWTISLLSQENDLSEVVVTGYTKQSRAHTTGAVSSLPAEGIARMPVASFDQSLQGQIPGLYVASPSGQPGAPGRITLRGIGSIQDENSAPLYILDGVPISAGSFSTLNPQSFENITVLKDAASTAQYGSRGANGVIVITSKKGNSWENGTPRISYTGQFGYASVNNSKWDMMNTKERLLFEERLQDPNFPGWAHSRNNPNKLVNGALMPKTEKDFLEGDEILANLRGIDNDWRKLLLRNGTTNAHDVSYSLGKENTQIFSSLSYFNQQGVLYNSGLERINLTNNIAHQSGRLSLALNVNLATTNSKISESDFDVSETNPVASLYFALPYENPYDKDGNLTPGPNRFGTNALSMYQDVDRRERQYKSVVTGNFAYTLTEHLKLTSTSGVDFQQINGKHIIKPDTYFGSLVEQGGQGSYTSNTNNYFSIVSNIGFNYSRRWDNHFIEAIGLGEINKQKISSQGFTGYGLVPGLSQTPGGITPGTAENNLIPQLSGGISENALVSQIGLLRYSNGNRFTVTGSLRRDGSSRVPESNRYKYFYAGGASWNLGEEEFVKALPIISMWRLRASYGLTGNASGFASDFGYRRLYAVSHYAGQNAFVPVSAGNPNYNWEMNRVTDIGTEIGFLNNRITAEVDFYNRVTSNLFVDRTLSMTSGFESVPDNMGKIRNRGIEFGLSGDLIRKDDFFIRLGINGSYNRNRILSLGDEDEIVTEDYSIHRVGQPLGHFYMVRWAGVDPQTGAPQYLDADGEITSTFDPDNAVLVKGSFDPPLKGGFTARVGYKGLQVSALFTYIKGMYRLNTGELYRTSADANYRIYNQSRDMLDFWQQPGDQSGNPSPQYERFMTDRELQSADYIKLRNLQINYSIPMSNKLSKYCREISVFGQGQNLWTWTKWKGQDPEDDNNWYQYEYPLPRTYTLGLHVKF</sequence>
<evidence type="ECO:0000256" key="7">
    <source>
        <dbReference type="PROSITE-ProRule" id="PRU01360"/>
    </source>
</evidence>
<dbReference type="Proteomes" id="UP000295292">
    <property type="component" value="Unassembled WGS sequence"/>
</dbReference>
<evidence type="ECO:0000256" key="2">
    <source>
        <dbReference type="ARBA" id="ARBA00022448"/>
    </source>
</evidence>
<dbReference type="Gene3D" id="2.170.130.10">
    <property type="entry name" value="TonB-dependent receptor, plug domain"/>
    <property type="match status" value="1"/>
</dbReference>
<dbReference type="NCBIfam" id="TIGR04056">
    <property type="entry name" value="OMP_RagA_SusC"/>
    <property type="match status" value="1"/>
</dbReference>
<proteinExistence type="inferred from homology"/>
<dbReference type="GO" id="GO:0009279">
    <property type="term" value="C:cell outer membrane"/>
    <property type="evidence" value="ECO:0007669"/>
    <property type="project" value="UniProtKB-SubCell"/>
</dbReference>
<dbReference type="InterPro" id="IPR012910">
    <property type="entry name" value="Plug_dom"/>
</dbReference>
<name>A0A4R6WRS4_9SPHI</name>
<dbReference type="InterPro" id="IPR036942">
    <property type="entry name" value="Beta-barrel_TonB_sf"/>
</dbReference>
<dbReference type="Pfam" id="PF07715">
    <property type="entry name" value="Plug"/>
    <property type="match status" value="1"/>
</dbReference>
<dbReference type="SUPFAM" id="SSF56935">
    <property type="entry name" value="Porins"/>
    <property type="match status" value="1"/>
</dbReference>
<dbReference type="InterPro" id="IPR039426">
    <property type="entry name" value="TonB-dep_rcpt-like"/>
</dbReference>
<keyword evidence="10" id="KW-1185">Reference proteome</keyword>
<evidence type="ECO:0000313" key="9">
    <source>
        <dbReference type="EMBL" id="TDQ81303.1"/>
    </source>
</evidence>
<feature type="domain" description="TonB-dependent receptor plug" evidence="8">
    <location>
        <begin position="121"/>
        <end position="228"/>
    </location>
</feature>
<keyword evidence="2 7" id="KW-0813">Transport</keyword>
<dbReference type="Pfam" id="PF13715">
    <property type="entry name" value="CarbopepD_reg_2"/>
    <property type="match status" value="1"/>
</dbReference>
<comment type="subcellular location">
    <subcellularLocation>
        <location evidence="1 7">Cell outer membrane</location>
        <topology evidence="1 7">Multi-pass membrane protein</topology>
    </subcellularLocation>
</comment>
<comment type="similarity">
    <text evidence="7">Belongs to the TonB-dependent receptor family.</text>
</comment>
<comment type="caution">
    <text evidence="9">The sequence shown here is derived from an EMBL/GenBank/DDBJ whole genome shotgun (WGS) entry which is preliminary data.</text>
</comment>
<protein>
    <submittedName>
        <fullName evidence="9">TonB-linked SusC/RagA family outer membrane protein</fullName>
    </submittedName>
</protein>
<evidence type="ECO:0000313" key="10">
    <source>
        <dbReference type="Proteomes" id="UP000295292"/>
    </source>
</evidence>
<accession>A0A4R6WRS4</accession>
<dbReference type="NCBIfam" id="TIGR04057">
    <property type="entry name" value="SusC_RagA_signa"/>
    <property type="match status" value="1"/>
</dbReference>
<organism evidence="9 10">
    <name type="scientific">Sphingobacterium yanglingense</name>
    <dbReference type="NCBI Taxonomy" id="1437280"/>
    <lineage>
        <taxon>Bacteria</taxon>
        <taxon>Pseudomonadati</taxon>
        <taxon>Bacteroidota</taxon>
        <taxon>Sphingobacteriia</taxon>
        <taxon>Sphingobacteriales</taxon>
        <taxon>Sphingobacteriaceae</taxon>
        <taxon>Sphingobacterium</taxon>
    </lineage>
</organism>
<evidence type="ECO:0000256" key="5">
    <source>
        <dbReference type="ARBA" id="ARBA00023136"/>
    </source>
</evidence>
<gene>
    <name evidence="9" type="ORF">CLV99_0426</name>
</gene>